<accession>A0AAW5AIW5</accession>
<keyword evidence="2" id="KW-0863">Zinc-finger</keyword>
<evidence type="ECO:0000313" key="5">
    <source>
        <dbReference type="Proteomes" id="UP001221268"/>
    </source>
</evidence>
<keyword evidence="2" id="KW-0862">Zinc</keyword>
<gene>
    <name evidence="2" type="ORF">L4H06_06205</name>
    <name evidence="3" type="ORF">PJU73_00620</name>
</gene>
<proteinExistence type="predicted"/>
<dbReference type="AlphaFoldDB" id="A0AAW5AIW5"/>
<evidence type="ECO:0000313" key="2">
    <source>
        <dbReference type="EMBL" id="MCF7529813.1"/>
    </source>
</evidence>
<evidence type="ECO:0000259" key="1">
    <source>
        <dbReference type="Pfam" id="PF10276"/>
    </source>
</evidence>
<dbReference type="RefSeq" id="WP_237090960.1">
    <property type="nucleotide sequence ID" value="NZ_CP116766.1"/>
</dbReference>
<dbReference type="Proteomes" id="UP001221268">
    <property type="component" value="Chromosome"/>
</dbReference>
<reference evidence="3 5" key="2">
    <citation type="submission" date="2023-01" db="EMBL/GenBank/DDBJ databases">
        <authorList>
            <person name="Yang C."/>
        </authorList>
    </citation>
    <scope>NUCLEOTIDE SEQUENCE [LARGE SCALE GENOMIC DNA]</scope>
    <source>
        <strain evidence="3 5">ZJ106</strain>
    </source>
</reference>
<dbReference type="Pfam" id="PF10276">
    <property type="entry name" value="zf-CHCC"/>
    <property type="match status" value="1"/>
</dbReference>
<sequence length="63" mass="7012">MPNTSQPVVITPKDLPLYCSGPNHETWNGHPRVFLPIESNGETACPYCGTVYRLDGEIPHHHS</sequence>
<dbReference type="EMBL" id="JAKKDL010000005">
    <property type="protein sequence ID" value="MCF7529813.1"/>
    <property type="molecule type" value="Genomic_DNA"/>
</dbReference>
<keyword evidence="5" id="KW-1185">Reference proteome</keyword>
<dbReference type="Gene3D" id="2.60.260.40">
    <property type="entry name" value="q5lls5 like domains"/>
    <property type="match status" value="1"/>
</dbReference>
<keyword evidence="2" id="KW-0479">Metal-binding</keyword>
<evidence type="ECO:0000313" key="4">
    <source>
        <dbReference type="Proteomes" id="UP001201397"/>
    </source>
</evidence>
<dbReference type="EMBL" id="CP116766">
    <property type="protein sequence ID" value="WCL71666.1"/>
    <property type="molecule type" value="Genomic_DNA"/>
</dbReference>
<name>A0AAW5AIW5_9NEIS</name>
<evidence type="ECO:0000313" key="3">
    <source>
        <dbReference type="EMBL" id="WCL71666.1"/>
    </source>
</evidence>
<dbReference type="Proteomes" id="UP001201397">
    <property type="component" value="Unassembled WGS sequence"/>
</dbReference>
<dbReference type="GO" id="GO:0008270">
    <property type="term" value="F:zinc ion binding"/>
    <property type="evidence" value="ECO:0007669"/>
    <property type="project" value="UniProtKB-KW"/>
</dbReference>
<dbReference type="InterPro" id="IPR019401">
    <property type="entry name" value="Znf_CHCC"/>
</dbReference>
<organism evidence="2 4">
    <name type="scientific">Neisseria lisongii</name>
    <dbReference type="NCBI Taxonomy" id="2912188"/>
    <lineage>
        <taxon>Bacteria</taxon>
        <taxon>Pseudomonadati</taxon>
        <taxon>Pseudomonadota</taxon>
        <taxon>Betaproteobacteria</taxon>
        <taxon>Neisseriales</taxon>
        <taxon>Neisseriaceae</taxon>
        <taxon>Neisseria</taxon>
    </lineage>
</organism>
<feature type="domain" description="Zinc finger CHCC-type" evidence="1">
    <location>
        <begin position="18"/>
        <end position="52"/>
    </location>
</feature>
<protein>
    <submittedName>
        <fullName evidence="2">Zinc-finger domain-containing protein</fullName>
    </submittedName>
</protein>
<reference evidence="2" key="1">
    <citation type="submission" date="2022-01" db="EMBL/GenBank/DDBJ databases">
        <title>Neisseria sp. ZJ104.</title>
        <authorList>
            <person name="Yang C."/>
        </authorList>
    </citation>
    <scope>NUCLEOTIDE SEQUENCE</scope>
    <source>
        <strain evidence="2">ZJ104</strain>
    </source>
</reference>